<evidence type="ECO:0000256" key="1">
    <source>
        <dbReference type="SAM" id="MobiDB-lite"/>
    </source>
</evidence>
<feature type="non-terminal residue" evidence="2">
    <location>
        <position position="1"/>
    </location>
</feature>
<dbReference type="AlphaFoldDB" id="A0A699I9V1"/>
<organism evidence="2">
    <name type="scientific">Tanacetum cinerariifolium</name>
    <name type="common">Dalmatian daisy</name>
    <name type="synonym">Chrysanthemum cinerariifolium</name>
    <dbReference type="NCBI Taxonomy" id="118510"/>
    <lineage>
        <taxon>Eukaryota</taxon>
        <taxon>Viridiplantae</taxon>
        <taxon>Streptophyta</taxon>
        <taxon>Embryophyta</taxon>
        <taxon>Tracheophyta</taxon>
        <taxon>Spermatophyta</taxon>
        <taxon>Magnoliopsida</taxon>
        <taxon>eudicotyledons</taxon>
        <taxon>Gunneridae</taxon>
        <taxon>Pentapetalae</taxon>
        <taxon>asterids</taxon>
        <taxon>campanulids</taxon>
        <taxon>Asterales</taxon>
        <taxon>Asteraceae</taxon>
        <taxon>Asteroideae</taxon>
        <taxon>Anthemideae</taxon>
        <taxon>Anthemidinae</taxon>
        <taxon>Tanacetum</taxon>
    </lineage>
</organism>
<feature type="compositionally biased region" description="Basic residues" evidence="1">
    <location>
        <begin position="72"/>
        <end position="82"/>
    </location>
</feature>
<sequence>SVEVDLARVIKAKQVDDHDLDTLDLENRLKKLEEDFGRLLKAKKVKESKKAKKAREAELAKQAKKAKEAKLKAKKAKKANEE</sequence>
<name>A0A699I9V1_TANCI</name>
<accession>A0A699I9V1</accession>
<reference evidence="2" key="1">
    <citation type="journal article" date="2019" name="Sci. Rep.">
        <title>Draft genome of Tanacetum cinerariifolium, the natural source of mosquito coil.</title>
        <authorList>
            <person name="Yamashiro T."/>
            <person name="Shiraishi A."/>
            <person name="Satake H."/>
            <person name="Nakayama K."/>
        </authorList>
    </citation>
    <scope>NUCLEOTIDE SEQUENCE</scope>
</reference>
<gene>
    <name evidence="2" type="ORF">Tci_503808</name>
</gene>
<comment type="caution">
    <text evidence="2">The sequence shown here is derived from an EMBL/GenBank/DDBJ whole genome shotgun (WGS) entry which is preliminary data.</text>
</comment>
<evidence type="ECO:0000313" key="2">
    <source>
        <dbReference type="EMBL" id="GEZ31835.1"/>
    </source>
</evidence>
<feature type="region of interest" description="Disordered" evidence="1">
    <location>
        <begin position="50"/>
        <end position="82"/>
    </location>
</feature>
<dbReference type="EMBL" id="BKCJ010264786">
    <property type="protein sequence ID" value="GEZ31835.1"/>
    <property type="molecule type" value="Genomic_DNA"/>
</dbReference>
<proteinExistence type="predicted"/>
<protein>
    <submittedName>
        <fullName evidence="2">Uncharacterized protein</fullName>
    </submittedName>
</protein>
<feature type="compositionally biased region" description="Basic and acidic residues" evidence="1">
    <location>
        <begin position="54"/>
        <end position="71"/>
    </location>
</feature>